<proteinExistence type="predicted"/>
<dbReference type="AlphaFoldDB" id="A0AAW2YGF2"/>
<organism evidence="2 3">
    <name type="scientific">Acrasis kona</name>
    <dbReference type="NCBI Taxonomy" id="1008807"/>
    <lineage>
        <taxon>Eukaryota</taxon>
        <taxon>Discoba</taxon>
        <taxon>Heterolobosea</taxon>
        <taxon>Tetramitia</taxon>
        <taxon>Eutetramitia</taxon>
        <taxon>Acrasidae</taxon>
        <taxon>Acrasis</taxon>
    </lineage>
</organism>
<feature type="compositionally biased region" description="Polar residues" evidence="1">
    <location>
        <begin position="176"/>
        <end position="198"/>
    </location>
</feature>
<keyword evidence="3" id="KW-1185">Reference proteome</keyword>
<reference evidence="2 3" key="1">
    <citation type="submission" date="2024-03" db="EMBL/GenBank/DDBJ databases">
        <title>The Acrasis kona genome and developmental transcriptomes reveal deep origins of eukaryotic multicellular pathways.</title>
        <authorList>
            <person name="Sheikh S."/>
            <person name="Fu C.-J."/>
            <person name="Brown M.W."/>
            <person name="Baldauf S.L."/>
        </authorList>
    </citation>
    <scope>NUCLEOTIDE SEQUENCE [LARGE SCALE GENOMIC DNA]</scope>
    <source>
        <strain evidence="2 3">ATCC MYA-3509</strain>
    </source>
</reference>
<evidence type="ECO:0000313" key="3">
    <source>
        <dbReference type="Proteomes" id="UP001431209"/>
    </source>
</evidence>
<evidence type="ECO:0000313" key="2">
    <source>
        <dbReference type="EMBL" id="KAL0476276.1"/>
    </source>
</evidence>
<comment type="caution">
    <text evidence="2">The sequence shown here is derived from an EMBL/GenBank/DDBJ whole genome shotgun (WGS) entry which is preliminary data.</text>
</comment>
<feature type="region of interest" description="Disordered" evidence="1">
    <location>
        <begin position="231"/>
        <end position="252"/>
    </location>
</feature>
<dbReference type="EMBL" id="JAOPGA020000002">
    <property type="protein sequence ID" value="KAL0476276.1"/>
    <property type="molecule type" value="Genomic_DNA"/>
</dbReference>
<protein>
    <submittedName>
        <fullName evidence="2">Uncharacterized protein</fullName>
    </submittedName>
</protein>
<evidence type="ECO:0000256" key="1">
    <source>
        <dbReference type="SAM" id="MobiDB-lite"/>
    </source>
</evidence>
<feature type="region of interest" description="Disordered" evidence="1">
    <location>
        <begin position="176"/>
        <end position="207"/>
    </location>
</feature>
<accession>A0AAW2YGF2</accession>
<name>A0AAW2YGF2_9EUKA</name>
<sequence>MLQSLIKSQKCQSQLRQMIIERDVQIAKKKYELDQSRRALYNSISRKRKSQIIESYNNESQHEKMKLMDHKIKSTNISIPQELLQKGKEIEEFEQYISNKPKVQFSANSRQIAQDIIDEFDRENPHLVPLLKFDTNGIELDQIHSIHDDDHYEMFTSSRPLKKFKRNHELFKTPSKVNSQITHSTPINKTPMKTPTRASSSSSSTPSKLVIGTPINFFSPVVSRVQKYNHPNSSMNDSSMITTPIKSNPIQLTPSRNVKSRIENRYQTPIKSGHQPPPLGSKRPRFDDDDVSVTPAKKIKNHRPLVIGSAKKVQWPDGFDTIVESNFTSSEDDKILLQDDDYSSAFKHSPHHHAYRYAQKSSLKWNAQNDVRRPPRYQ</sequence>
<dbReference type="Proteomes" id="UP001431209">
    <property type="component" value="Unassembled WGS sequence"/>
</dbReference>
<gene>
    <name evidence="2" type="ORF">AKO1_010899</name>
</gene>